<dbReference type="Pfam" id="PF00664">
    <property type="entry name" value="ABC_membrane"/>
    <property type="match status" value="1"/>
</dbReference>
<evidence type="ECO:0000256" key="2">
    <source>
        <dbReference type="ARBA" id="ARBA00022692"/>
    </source>
</evidence>
<feature type="domain" description="ABC transmembrane type-1" evidence="9">
    <location>
        <begin position="29"/>
        <end position="308"/>
    </location>
</feature>
<feature type="transmembrane region" description="Helical" evidence="7">
    <location>
        <begin position="135"/>
        <end position="157"/>
    </location>
</feature>
<dbReference type="SMART" id="SM00382">
    <property type="entry name" value="AAA"/>
    <property type="match status" value="1"/>
</dbReference>
<dbReference type="PANTHER" id="PTHR43394:SF1">
    <property type="entry name" value="ATP-BINDING CASSETTE SUB-FAMILY B MEMBER 10, MITOCHONDRIAL"/>
    <property type="match status" value="1"/>
</dbReference>
<keyword evidence="3" id="KW-0547">Nucleotide-binding</keyword>
<evidence type="ECO:0000256" key="7">
    <source>
        <dbReference type="SAM" id="Phobius"/>
    </source>
</evidence>
<comment type="caution">
    <text evidence="10">The sequence shown here is derived from an EMBL/GenBank/DDBJ whole genome shotgun (WGS) entry which is preliminary data.</text>
</comment>
<feature type="domain" description="ABC transporter" evidence="8">
    <location>
        <begin position="345"/>
        <end position="581"/>
    </location>
</feature>
<feature type="transmembrane region" description="Helical" evidence="7">
    <location>
        <begin position="163"/>
        <end position="185"/>
    </location>
</feature>
<dbReference type="Proteomes" id="UP001257627">
    <property type="component" value="Unassembled WGS sequence"/>
</dbReference>
<evidence type="ECO:0000256" key="1">
    <source>
        <dbReference type="ARBA" id="ARBA00004651"/>
    </source>
</evidence>
<keyword evidence="11" id="KW-1185">Reference proteome</keyword>
<sequence>MGRHRDAPAPAATVRIGADIVRRSPLQLAAALLLAVVSAAGTLAVPLIVKDVIDAFARDASITWPVTLMAGAAFGAALASAGSGYLLARLGEFMILRLRGRIMDHTLRLPVNTVRAQGAGNLVARITSDAMLLRAVIDVGVVQLPLATLTVVSTLVIMAVLDWLLVLITIASFAVAGVAIGVVLIRVKRNVIDQQAAIGGLAQRFTAHLAALATIKAYRSEGRSAAQLGEDAQELTGTSLTGARLQSLISPVMGLGQQIALVSVIIGGGVRIAHGELSTPDFAAFLLYLLQLVSPVTMVATGVGRLQAGLAAKARFNELLALPQETDDAVLGVTAPEPLPGEAAVSFDDVAYSYAGPGGPPTLDRLSFTAPRTGLTALVGPSGAGKSTALALIDRFMHADAGRIRLLGHDVRAWPLPELRRRITYVDQQFTLLEGSVRENLQLGRGRPAADHDLAEALDAVGLREDVDALPDGLDTVLGRENDLSGGQRQRLALARALLTDADVVLLDEPTSQLDSINEKRFRHVVDDLAATRAVLVVAHRLSTVRHADHVVMVTAGALTDSGTHDDLMERCEPYRELVTSQTVVGT</sequence>
<evidence type="ECO:0000259" key="8">
    <source>
        <dbReference type="PROSITE" id="PS50893"/>
    </source>
</evidence>
<dbReference type="PANTHER" id="PTHR43394">
    <property type="entry name" value="ATP-DEPENDENT PERMEASE MDL1, MITOCHONDRIAL"/>
    <property type="match status" value="1"/>
</dbReference>
<dbReference type="InterPro" id="IPR011527">
    <property type="entry name" value="ABC1_TM_dom"/>
</dbReference>
<dbReference type="CDD" id="cd18551">
    <property type="entry name" value="ABC_6TM_LmrA_like"/>
    <property type="match status" value="1"/>
</dbReference>
<dbReference type="GO" id="GO:0005524">
    <property type="term" value="F:ATP binding"/>
    <property type="evidence" value="ECO:0007669"/>
    <property type="project" value="UniProtKB-KW"/>
</dbReference>
<name>A0ABU3UNZ4_9ACTN</name>
<dbReference type="RefSeq" id="WP_143602456.1">
    <property type="nucleotide sequence ID" value="NZ_CP107955.1"/>
</dbReference>
<evidence type="ECO:0000256" key="5">
    <source>
        <dbReference type="ARBA" id="ARBA00022989"/>
    </source>
</evidence>
<dbReference type="InterPro" id="IPR003439">
    <property type="entry name" value="ABC_transporter-like_ATP-bd"/>
</dbReference>
<dbReference type="InterPro" id="IPR039421">
    <property type="entry name" value="Type_1_exporter"/>
</dbReference>
<dbReference type="Gene3D" id="3.40.50.300">
    <property type="entry name" value="P-loop containing nucleotide triphosphate hydrolases"/>
    <property type="match status" value="1"/>
</dbReference>
<evidence type="ECO:0000256" key="6">
    <source>
        <dbReference type="ARBA" id="ARBA00023136"/>
    </source>
</evidence>
<proteinExistence type="predicted"/>
<dbReference type="InterPro" id="IPR017871">
    <property type="entry name" value="ABC_transporter-like_CS"/>
</dbReference>
<dbReference type="PROSITE" id="PS50893">
    <property type="entry name" value="ABC_TRANSPORTER_2"/>
    <property type="match status" value="1"/>
</dbReference>
<keyword evidence="5 7" id="KW-1133">Transmembrane helix</keyword>
<dbReference type="SUPFAM" id="SSF90123">
    <property type="entry name" value="ABC transporter transmembrane region"/>
    <property type="match status" value="1"/>
</dbReference>
<comment type="subcellular location">
    <subcellularLocation>
        <location evidence="1">Cell membrane</location>
        <topology evidence="1">Multi-pass membrane protein</topology>
    </subcellularLocation>
</comment>
<evidence type="ECO:0000256" key="4">
    <source>
        <dbReference type="ARBA" id="ARBA00022840"/>
    </source>
</evidence>
<dbReference type="InterPro" id="IPR036640">
    <property type="entry name" value="ABC1_TM_sf"/>
</dbReference>
<evidence type="ECO:0000313" key="10">
    <source>
        <dbReference type="EMBL" id="MDU8995624.1"/>
    </source>
</evidence>
<dbReference type="Pfam" id="PF00005">
    <property type="entry name" value="ABC_tran"/>
    <property type="match status" value="1"/>
</dbReference>
<dbReference type="Gene3D" id="1.20.1560.10">
    <property type="entry name" value="ABC transporter type 1, transmembrane domain"/>
    <property type="match status" value="1"/>
</dbReference>
<dbReference type="InterPro" id="IPR003593">
    <property type="entry name" value="AAA+_ATPase"/>
</dbReference>
<evidence type="ECO:0000256" key="3">
    <source>
        <dbReference type="ARBA" id="ARBA00022741"/>
    </source>
</evidence>
<dbReference type="PROSITE" id="PS50929">
    <property type="entry name" value="ABC_TM1F"/>
    <property type="match status" value="1"/>
</dbReference>
<feature type="transmembrane region" description="Helical" evidence="7">
    <location>
        <begin position="28"/>
        <end position="48"/>
    </location>
</feature>
<feature type="transmembrane region" description="Helical" evidence="7">
    <location>
        <begin position="282"/>
        <end position="303"/>
    </location>
</feature>
<keyword evidence="4 10" id="KW-0067">ATP-binding</keyword>
<reference evidence="10 11" key="1">
    <citation type="submission" date="2023-02" db="EMBL/GenBank/DDBJ databases">
        <authorList>
            <person name="Maleckis M."/>
        </authorList>
    </citation>
    <scope>NUCLEOTIDE SEQUENCE [LARGE SCALE GENOMIC DNA]</scope>
    <source>
        <strain evidence="10 11">P8-A2</strain>
    </source>
</reference>
<evidence type="ECO:0000259" key="9">
    <source>
        <dbReference type="PROSITE" id="PS50929"/>
    </source>
</evidence>
<dbReference type="PROSITE" id="PS00211">
    <property type="entry name" value="ABC_TRANSPORTER_1"/>
    <property type="match status" value="1"/>
</dbReference>
<evidence type="ECO:0000313" key="11">
    <source>
        <dbReference type="Proteomes" id="UP001257627"/>
    </source>
</evidence>
<dbReference type="SUPFAM" id="SSF52540">
    <property type="entry name" value="P-loop containing nucleoside triphosphate hydrolases"/>
    <property type="match status" value="1"/>
</dbReference>
<keyword evidence="2 7" id="KW-0812">Transmembrane</keyword>
<protein>
    <submittedName>
        <fullName evidence="10">ABC transporter ATP-binding protein</fullName>
    </submittedName>
</protein>
<dbReference type="InterPro" id="IPR027417">
    <property type="entry name" value="P-loop_NTPase"/>
</dbReference>
<feature type="transmembrane region" description="Helical" evidence="7">
    <location>
        <begin position="68"/>
        <end position="88"/>
    </location>
</feature>
<accession>A0ABU3UNZ4</accession>
<organism evidence="10 11">
    <name type="scientific">Streptomyces mirabilis</name>
    <dbReference type="NCBI Taxonomy" id="68239"/>
    <lineage>
        <taxon>Bacteria</taxon>
        <taxon>Bacillati</taxon>
        <taxon>Actinomycetota</taxon>
        <taxon>Actinomycetes</taxon>
        <taxon>Kitasatosporales</taxon>
        <taxon>Streptomycetaceae</taxon>
        <taxon>Streptomyces</taxon>
    </lineage>
</organism>
<dbReference type="EMBL" id="JARAKF010000001">
    <property type="protein sequence ID" value="MDU8995624.1"/>
    <property type="molecule type" value="Genomic_DNA"/>
</dbReference>
<keyword evidence="6 7" id="KW-0472">Membrane</keyword>
<gene>
    <name evidence="10" type="ORF">PU648_25360</name>
</gene>